<sequence>MDILYLNAFGTFSAIVRRVELGDDTRDLKQNWPQKDYYTLEKCDTVRNGGGILRRRDIHLANLLPYAHVQNPQQIWIFLHNYKWQWLQSITHTTTLQFQRLKRHLKEVKETKKIVMLQVFLVKNFIQPNDTVDENYKSFGFLCKIPGVVGIGGRCICNIRSKELADRLTETINKLVKAETLVQKQSHLDLLDPFDEGQQLSMTRKIEPPSADYLDDGPRVDRCWEDSLCSANRGGELDDFAAVVGWCQDIGSGGMRKT</sequence>
<reference evidence="1" key="2">
    <citation type="submission" date="2020-05" db="UniProtKB">
        <authorList>
            <consortium name="EnsemblMetazoa"/>
        </authorList>
    </citation>
    <scope>IDENTIFICATION</scope>
    <source>
        <strain evidence="1">IAEA</strain>
    </source>
</reference>
<dbReference type="EMBL" id="JXJN01019716">
    <property type="status" value="NOT_ANNOTATED_CDS"/>
    <property type="molecule type" value="Genomic_DNA"/>
</dbReference>
<dbReference type="EnsemblMetazoa" id="GPPI039223-RA">
    <property type="protein sequence ID" value="GPPI039223-PA"/>
    <property type="gene ID" value="GPPI039223"/>
</dbReference>
<accession>A0A1B0BSH6</accession>
<evidence type="ECO:0000313" key="2">
    <source>
        <dbReference type="Proteomes" id="UP000092460"/>
    </source>
</evidence>
<name>A0A1B0BSH6_9MUSC</name>
<proteinExistence type="predicted"/>
<organism evidence="1 2">
    <name type="scientific">Glossina palpalis gambiensis</name>
    <dbReference type="NCBI Taxonomy" id="67801"/>
    <lineage>
        <taxon>Eukaryota</taxon>
        <taxon>Metazoa</taxon>
        <taxon>Ecdysozoa</taxon>
        <taxon>Arthropoda</taxon>
        <taxon>Hexapoda</taxon>
        <taxon>Insecta</taxon>
        <taxon>Pterygota</taxon>
        <taxon>Neoptera</taxon>
        <taxon>Endopterygota</taxon>
        <taxon>Diptera</taxon>
        <taxon>Brachycera</taxon>
        <taxon>Muscomorpha</taxon>
        <taxon>Hippoboscoidea</taxon>
        <taxon>Glossinidae</taxon>
        <taxon>Glossina</taxon>
    </lineage>
</organism>
<protein>
    <submittedName>
        <fullName evidence="1">Uncharacterized protein</fullName>
    </submittedName>
</protein>
<dbReference type="AlphaFoldDB" id="A0A1B0BSH6"/>
<dbReference type="Proteomes" id="UP000092460">
    <property type="component" value="Unassembled WGS sequence"/>
</dbReference>
<evidence type="ECO:0000313" key="1">
    <source>
        <dbReference type="EnsemblMetazoa" id="GPPI039223-PA"/>
    </source>
</evidence>
<keyword evidence="2" id="KW-1185">Reference proteome</keyword>
<reference evidence="2" key="1">
    <citation type="submission" date="2015-01" db="EMBL/GenBank/DDBJ databases">
        <authorList>
            <person name="Aksoy S."/>
            <person name="Warren W."/>
            <person name="Wilson R.K."/>
        </authorList>
    </citation>
    <scope>NUCLEOTIDE SEQUENCE [LARGE SCALE GENOMIC DNA]</scope>
    <source>
        <strain evidence="2">IAEA</strain>
    </source>
</reference>
<dbReference type="VEuPathDB" id="VectorBase:GPPI039223"/>